<dbReference type="OrthoDB" id="9792284at2"/>
<dbReference type="EMBL" id="BDFE01000006">
    <property type="protein sequence ID" value="GAU07633.1"/>
    <property type="molecule type" value="Genomic_DNA"/>
</dbReference>
<dbReference type="Pfam" id="PF01965">
    <property type="entry name" value="DJ-1_PfpI"/>
    <property type="match status" value="1"/>
</dbReference>
<dbReference type="PANTHER" id="PTHR42733">
    <property type="entry name" value="DJ-1 PROTEIN"/>
    <property type="match status" value="1"/>
</dbReference>
<dbReference type="AlphaFoldDB" id="A0A194AE79"/>
<keyword evidence="3" id="KW-0315">Glutamine amidotransferase</keyword>
<evidence type="ECO:0000256" key="1">
    <source>
        <dbReference type="ARBA" id="ARBA00008542"/>
    </source>
</evidence>
<dbReference type="GO" id="GO:0016740">
    <property type="term" value="F:transferase activity"/>
    <property type="evidence" value="ECO:0007669"/>
    <property type="project" value="UniProtKB-KW"/>
</dbReference>
<dbReference type="Gene3D" id="3.40.50.880">
    <property type="match status" value="1"/>
</dbReference>
<dbReference type="NCBIfam" id="TIGR01382">
    <property type="entry name" value="PfpI"/>
    <property type="match status" value="1"/>
</dbReference>
<dbReference type="SUPFAM" id="SSF52317">
    <property type="entry name" value="Class I glutamine amidotransferase-like"/>
    <property type="match status" value="1"/>
</dbReference>
<reference evidence="4" key="1">
    <citation type="submission" date="2016-06" db="EMBL/GenBank/DDBJ databases">
        <title>Draft genome sequence of Desulfoplanes formicivorans strain Pf12B.</title>
        <authorList>
            <person name="Watanabe M."/>
            <person name="Kojima H."/>
            <person name="Fukui M."/>
        </authorList>
    </citation>
    <scope>NUCLEOTIDE SEQUENCE [LARGE SCALE GENOMIC DNA]</scope>
    <source>
        <strain evidence="4">Pf12B</strain>
    </source>
</reference>
<dbReference type="CDD" id="cd03134">
    <property type="entry name" value="GATase1_PfpI_like"/>
    <property type="match status" value="1"/>
</dbReference>
<dbReference type="Proteomes" id="UP000095200">
    <property type="component" value="Unassembled WGS sequence"/>
</dbReference>
<evidence type="ECO:0000313" key="3">
    <source>
        <dbReference type="EMBL" id="GAU07633.1"/>
    </source>
</evidence>
<accession>A0A194AE79</accession>
<feature type="domain" description="DJ-1/PfpI" evidence="2">
    <location>
        <begin position="6"/>
        <end position="168"/>
    </location>
</feature>
<keyword evidence="3" id="KW-0808">Transferase</keyword>
<dbReference type="InterPro" id="IPR002818">
    <property type="entry name" value="DJ-1/PfpI"/>
</dbReference>
<name>A0A194AE79_9BACT</name>
<dbReference type="STRING" id="1592317.DPF_0328"/>
<protein>
    <submittedName>
        <fullName evidence="3">Glutamine amidotransferase</fullName>
    </submittedName>
</protein>
<proteinExistence type="inferred from homology"/>
<dbReference type="RefSeq" id="WP_069857145.1">
    <property type="nucleotide sequence ID" value="NZ_BDFE01000006.1"/>
</dbReference>
<dbReference type="InterPro" id="IPR029062">
    <property type="entry name" value="Class_I_gatase-like"/>
</dbReference>
<comment type="similarity">
    <text evidence="1">Belongs to the peptidase C56 family.</text>
</comment>
<evidence type="ECO:0000313" key="4">
    <source>
        <dbReference type="Proteomes" id="UP000095200"/>
    </source>
</evidence>
<dbReference type="PROSITE" id="PS51276">
    <property type="entry name" value="PEPTIDASE_C56_PFPI"/>
    <property type="match status" value="1"/>
</dbReference>
<gene>
    <name evidence="3" type="ORF">DPF_0328</name>
</gene>
<dbReference type="PANTHER" id="PTHR42733:SF13">
    <property type="entry name" value="DJ-1_PFPI DOMAIN-CONTAINING PROTEIN"/>
    <property type="match status" value="1"/>
</dbReference>
<comment type="caution">
    <text evidence="3">The sequence shown here is derived from an EMBL/GenBank/DDBJ whole genome shotgun (WGS) entry which is preliminary data.</text>
</comment>
<sequence length="172" mass="19272">MELKGKRIIILIENMYNEFEFWYPYYRLQEAGVQVVVVGAGESRYTSKFGIPVTPDEEVNNLKMADFDGVVIPGGYAPDIMRRHPAMVQLVRDAHDAGKIVAAICHAGWMLASANILANRRVTSFFAIKDDLIHAGAHWTDEPVVRDGNLITSRKPDDLPAFMRTILEALAQ</sequence>
<keyword evidence="4" id="KW-1185">Reference proteome</keyword>
<evidence type="ECO:0000259" key="2">
    <source>
        <dbReference type="Pfam" id="PF01965"/>
    </source>
</evidence>
<dbReference type="InterPro" id="IPR006286">
    <property type="entry name" value="C56_PfpI-like"/>
</dbReference>
<organism evidence="3 4">
    <name type="scientific">Desulfoplanes formicivorans</name>
    <dbReference type="NCBI Taxonomy" id="1592317"/>
    <lineage>
        <taxon>Bacteria</taxon>
        <taxon>Pseudomonadati</taxon>
        <taxon>Thermodesulfobacteriota</taxon>
        <taxon>Desulfovibrionia</taxon>
        <taxon>Desulfovibrionales</taxon>
        <taxon>Desulfoplanaceae</taxon>
        <taxon>Desulfoplanes</taxon>
    </lineage>
</organism>